<evidence type="ECO:0000313" key="1">
    <source>
        <dbReference type="EMBL" id="KAJ3519556.1"/>
    </source>
</evidence>
<evidence type="ECO:0000313" key="2">
    <source>
        <dbReference type="Proteomes" id="UP001148662"/>
    </source>
</evidence>
<accession>A0ACC1RHC0</accession>
<sequence length="593" mass="66063">MSRRRFTRGGGAPGINAQKYDRKALDKFLASVVAQCTYDAKSTTMGWTAKKEILDSHIKELESVLAEVTAAMNKSLETLQTMRKPNLSSILEDELLLRLFRHAGECGADMETTVAISHTCSRWRKLSFNTPGLWTRVDCTSLSLPMTDHYVKLSGSHLLDVQLSLGDTVRRTSFNDLLPRTKRLTLRRCTPATIMATSWLFMQPAPSLEYLSIKCGSGGTPKTWSHMLDWEAGFVLPSPLFANEHSNLRELEMIGCRLDWSSGMYSGLTRLTISLGPAECMNACKESNILHVFRDSPNLQEFTLYSPDEIPIAALGPPDSLIPMRHLRRLNLSLYSQDIYSILSAVATPLHLHLTLNCIIVKGLPSARRCIKLPKDMRCLPCLERVRKLEFDTQSSNKIVASSLDEDEPILTASVITDQEAVAEKAIAFSFSMMRGLPLYLLQDLTLRESDFVKAPFKIEDVGMFFWDTAKDIQNLTLSTGGPASLLKVAEHYKDQVRPYCANLLSIHVQGTRIDPSELLAACEVLARADRALILDKIVLESSAGGLAETPSEKEADAMKAAVAVLEKIKKLNYAKVSLMDPVWGMRHRRLSV</sequence>
<reference evidence="1" key="1">
    <citation type="submission" date="2022-07" db="EMBL/GenBank/DDBJ databases">
        <title>Genome Sequence of Phlebia brevispora.</title>
        <authorList>
            <person name="Buettner E."/>
        </authorList>
    </citation>
    <scope>NUCLEOTIDE SEQUENCE</scope>
    <source>
        <strain evidence="1">MPL23</strain>
    </source>
</reference>
<gene>
    <name evidence="1" type="ORF">NM688_g9285</name>
</gene>
<dbReference type="EMBL" id="JANHOG010002830">
    <property type="protein sequence ID" value="KAJ3519556.1"/>
    <property type="molecule type" value="Genomic_DNA"/>
</dbReference>
<protein>
    <submittedName>
        <fullName evidence="1">Uncharacterized protein</fullName>
    </submittedName>
</protein>
<dbReference type="Proteomes" id="UP001148662">
    <property type="component" value="Unassembled WGS sequence"/>
</dbReference>
<comment type="caution">
    <text evidence="1">The sequence shown here is derived from an EMBL/GenBank/DDBJ whole genome shotgun (WGS) entry which is preliminary data.</text>
</comment>
<name>A0ACC1RHC0_9APHY</name>
<keyword evidence="2" id="KW-1185">Reference proteome</keyword>
<proteinExistence type="predicted"/>
<organism evidence="1 2">
    <name type="scientific">Phlebia brevispora</name>
    <dbReference type="NCBI Taxonomy" id="194682"/>
    <lineage>
        <taxon>Eukaryota</taxon>
        <taxon>Fungi</taxon>
        <taxon>Dikarya</taxon>
        <taxon>Basidiomycota</taxon>
        <taxon>Agaricomycotina</taxon>
        <taxon>Agaricomycetes</taxon>
        <taxon>Polyporales</taxon>
        <taxon>Meruliaceae</taxon>
        <taxon>Phlebia</taxon>
    </lineage>
</organism>